<keyword evidence="1" id="KW-0812">Transmembrane</keyword>
<proteinExistence type="predicted"/>
<keyword evidence="1" id="KW-0472">Membrane</keyword>
<keyword evidence="3" id="KW-1185">Reference proteome</keyword>
<gene>
    <name evidence="2" type="ORF">SCD_n02126</name>
</gene>
<dbReference type="AlphaFoldDB" id="S6AAI8"/>
<accession>S6AAI8</accession>
<keyword evidence="1" id="KW-1133">Transmembrane helix</keyword>
<feature type="transmembrane region" description="Helical" evidence="1">
    <location>
        <begin position="21"/>
        <end position="43"/>
    </location>
</feature>
<dbReference type="EMBL" id="AP013066">
    <property type="protein sequence ID" value="BAN35935.1"/>
    <property type="molecule type" value="Genomic_DNA"/>
</dbReference>
<dbReference type="Proteomes" id="UP000015559">
    <property type="component" value="Chromosome"/>
</dbReference>
<evidence type="ECO:0000313" key="3">
    <source>
        <dbReference type="Proteomes" id="UP000015559"/>
    </source>
</evidence>
<evidence type="ECO:0000313" key="2">
    <source>
        <dbReference type="EMBL" id="BAN35935.1"/>
    </source>
</evidence>
<dbReference type="HOGENOM" id="CLU_105026_0_0_4"/>
<dbReference type="KEGG" id="sdr:SCD_n02126"/>
<reference evidence="2 3" key="1">
    <citation type="journal article" date="2012" name="Appl. Environ. Microbiol.">
        <title>Draft genome sequence of a psychrotolerant sulfur-oxidizing bacterium, Sulfuricella denitrificans skB26, and proteomic insights into cold adaptation.</title>
        <authorList>
            <person name="Watanabe T."/>
            <person name="Kojima H."/>
            <person name="Fukui M."/>
        </authorList>
    </citation>
    <scope>NUCLEOTIDE SEQUENCE [LARGE SCALE GENOMIC DNA]</scope>
    <source>
        <strain evidence="3">skB26</strain>
    </source>
</reference>
<dbReference type="eggNOG" id="COG4726">
    <property type="taxonomic scope" value="Bacteria"/>
</dbReference>
<organism evidence="2 3">
    <name type="scientific">Sulfuricella denitrificans (strain DSM 22764 / NBRC 105220 / skB26)</name>
    <dbReference type="NCBI Taxonomy" id="1163617"/>
    <lineage>
        <taxon>Bacteria</taxon>
        <taxon>Pseudomonadati</taxon>
        <taxon>Pseudomonadota</taxon>
        <taxon>Betaproteobacteria</taxon>
        <taxon>Nitrosomonadales</taxon>
        <taxon>Sulfuricellaceae</taxon>
        <taxon>Sulfuricella</taxon>
    </lineage>
</organism>
<sequence length="211" mass="22364">MTPQDSNRRFTKVASLRQQQKGMSLFIALIVLVAMTLAGIALVRSIDTTTVISGNLAFRQSTLNATDQGVNAAYLWLMSKVGTSSLNNSDSSAGYYSSKLDPEPDWKDTATWSGLNTATLATDAASNTTTYIIHRMCTQPNTAYNGNNGGVANQCSTAVSTSSGVCPGGSQSIGNYCFDATASGVYYRVTARTIGPRNSTSIVQAMLLIPF</sequence>
<evidence type="ECO:0000256" key="1">
    <source>
        <dbReference type="SAM" id="Phobius"/>
    </source>
</evidence>
<dbReference type="STRING" id="1163617.SCD_n02126"/>
<name>S6AAI8_SULDS</name>
<protein>
    <recommendedName>
        <fullName evidence="4">Tfp pilus assembly protein PilX</fullName>
    </recommendedName>
</protein>
<evidence type="ECO:0008006" key="4">
    <source>
        <dbReference type="Google" id="ProtNLM"/>
    </source>
</evidence>